<dbReference type="InterPro" id="IPR041470">
    <property type="entry name" value="GCP_N"/>
</dbReference>
<accession>A0A1L9WLV9</accession>
<dbReference type="GO" id="GO:0043015">
    <property type="term" value="F:gamma-tubulin binding"/>
    <property type="evidence" value="ECO:0007669"/>
    <property type="project" value="InterPro"/>
</dbReference>
<feature type="region of interest" description="Disordered" evidence="7">
    <location>
        <begin position="376"/>
        <end position="398"/>
    </location>
</feature>
<feature type="domain" description="Gamma tubulin complex component C-terminal" evidence="8">
    <location>
        <begin position="348"/>
        <end position="736"/>
    </location>
</feature>
<dbReference type="GO" id="GO:0000922">
    <property type="term" value="C:spindle pole"/>
    <property type="evidence" value="ECO:0007669"/>
    <property type="project" value="InterPro"/>
</dbReference>
<dbReference type="OMA" id="QLSMWLL"/>
<dbReference type="EMBL" id="KV878983">
    <property type="protein sequence ID" value="OJJ97080.1"/>
    <property type="molecule type" value="Genomic_DNA"/>
</dbReference>
<feature type="compositionally biased region" description="Polar residues" evidence="7">
    <location>
        <begin position="626"/>
        <end position="646"/>
    </location>
</feature>
<evidence type="ECO:0000256" key="5">
    <source>
        <dbReference type="ARBA" id="ARBA00023212"/>
    </source>
</evidence>
<dbReference type="GO" id="GO:0051321">
    <property type="term" value="P:meiotic cell cycle"/>
    <property type="evidence" value="ECO:0007669"/>
    <property type="project" value="TreeGrafter"/>
</dbReference>
<gene>
    <name evidence="10" type="ORF">ASPACDRAFT_33121</name>
</gene>
<evidence type="ECO:0000256" key="3">
    <source>
        <dbReference type="ARBA" id="ARBA00022490"/>
    </source>
</evidence>
<dbReference type="Proteomes" id="UP000184546">
    <property type="component" value="Unassembled WGS sequence"/>
</dbReference>
<dbReference type="GO" id="GO:0007020">
    <property type="term" value="P:microtubule nucleation"/>
    <property type="evidence" value="ECO:0007669"/>
    <property type="project" value="InterPro"/>
</dbReference>
<dbReference type="Gene3D" id="1.20.120.1900">
    <property type="entry name" value="Gamma-tubulin complex, C-terminal domain"/>
    <property type="match status" value="1"/>
</dbReference>
<evidence type="ECO:0000313" key="10">
    <source>
        <dbReference type="EMBL" id="OJJ97080.1"/>
    </source>
</evidence>
<feature type="region of interest" description="Disordered" evidence="7">
    <location>
        <begin position="609"/>
        <end position="651"/>
    </location>
</feature>
<protein>
    <recommendedName>
        <fullName evidence="6">Spindle pole body component</fullName>
    </recommendedName>
</protein>
<reference evidence="11" key="1">
    <citation type="journal article" date="2017" name="Genome Biol.">
        <title>Comparative genomics reveals high biological diversity and specific adaptations in the industrially and medically important fungal genus Aspergillus.</title>
        <authorList>
            <person name="de Vries R.P."/>
            <person name="Riley R."/>
            <person name="Wiebenga A."/>
            <person name="Aguilar-Osorio G."/>
            <person name="Amillis S."/>
            <person name="Uchima C.A."/>
            <person name="Anderluh G."/>
            <person name="Asadollahi M."/>
            <person name="Askin M."/>
            <person name="Barry K."/>
            <person name="Battaglia E."/>
            <person name="Bayram O."/>
            <person name="Benocci T."/>
            <person name="Braus-Stromeyer S.A."/>
            <person name="Caldana C."/>
            <person name="Canovas D."/>
            <person name="Cerqueira G.C."/>
            <person name="Chen F."/>
            <person name="Chen W."/>
            <person name="Choi C."/>
            <person name="Clum A."/>
            <person name="Dos Santos R.A."/>
            <person name="Damasio A.R."/>
            <person name="Diallinas G."/>
            <person name="Emri T."/>
            <person name="Fekete E."/>
            <person name="Flipphi M."/>
            <person name="Freyberg S."/>
            <person name="Gallo A."/>
            <person name="Gournas C."/>
            <person name="Habgood R."/>
            <person name="Hainaut M."/>
            <person name="Harispe M.L."/>
            <person name="Henrissat B."/>
            <person name="Hilden K.S."/>
            <person name="Hope R."/>
            <person name="Hossain A."/>
            <person name="Karabika E."/>
            <person name="Karaffa L."/>
            <person name="Karanyi Z."/>
            <person name="Krasevec N."/>
            <person name="Kuo A."/>
            <person name="Kusch H."/>
            <person name="LaButti K."/>
            <person name="Lagendijk E.L."/>
            <person name="Lapidus A."/>
            <person name="Levasseur A."/>
            <person name="Lindquist E."/>
            <person name="Lipzen A."/>
            <person name="Logrieco A.F."/>
            <person name="MacCabe A."/>
            <person name="Maekelae M.R."/>
            <person name="Malavazi I."/>
            <person name="Melin P."/>
            <person name="Meyer V."/>
            <person name="Mielnichuk N."/>
            <person name="Miskei M."/>
            <person name="Molnar A.P."/>
            <person name="Mule G."/>
            <person name="Ngan C.Y."/>
            <person name="Orejas M."/>
            <person name="Orosz E."/>
            <person name="Ouedraogo J.P."/>
            <person name="Overkamp K.M."/>
            <person name="Park H.-S."/>
            <person name="Perrone G."/>
            <person name="Piumi F."/>
            <person name="Punt P.J."/>
            <person name="Ram A.F."/>
            <person name="Ramon A."/>
            <person name="Rauscher S."/>
            <person name="Record E."/>
            <person name="Riano-Pachon D.M."/>
            <person name="Robert V."/>
            <person name="Roehrig J."/>
            <person name="Ruller R."/>
            <person name="Salamov A."/>
            <person name="Salih N.S."/>
            <person name="Samson R.A."/>
            <person name="Sandor E."/>
            <person name="Sanguinetti M."/>
            <person name="Schuetze T."/>
            <person name="Sepcic K."/>
            <person name="Shelest E."/>
            <person name="Sherlock G."/>
            <person name="Sophianopoulou V."/>
            <person name="Squina F.M."/>
            <person name="Sun H."/>
            <person name="Susca A."/>
            <person name="Todd R.B."/>
            <person name="Tsang A."/>
            <person name="Unkles S.E."/>
            <person name="van de Wiele N."/>
            <person name="van Rossen-Uffink D."/>
            <person name="Oliveira J.V."/>
            <person name="Vesth T.C."/>
            <person name="Visser J."/>
            <person name="Yu J.-H."/>
            <person name="Zhou M."/>
            <person name="Andersen M.R."/>
            <person name="Archer D.B."/>
            <person name="Baker S.E."/>
            <person name="Benoit I."/>
            <person name="Brakhage A.A."/>
            <person name="Braus G.H."/>
            <person name="Fischer R."/>
            <person name="Frisvad J.C."/>
            <person name="Goldman G.H."/>
            <person name="Houbraken J."/>
            <person name="Oakley B."/>
            <person name="Pocsi I."/>
            <person name="Scazzocchio C."/>
            <person name="Seiboth B."/>
            <person name="vanKuyk P.A."/>
            <person name="Wortman J."/>
            <person name="Dyer P.S."/>
            <person name="Grigoriev I.V."/>
        </authorList>
    </citation>
    <scope>NUCLEOTIDE SEQUENCE [LARGE SCALE GENOMIC DNA]</scope>
    <source>
        <strain evidence="11">ATCC 16872 / CBS 172.66 / WB 5094</strain>
    </source>
</reference>
<dbReference type="PANTHER" id="PTHR19302">
    <property type="entry name" value="GAMMA TUBULIN COMPLEX PROTEIN"/>
    <property type="match status" value="1"/>
</dbReference>
<keyword evidence="3 6" id="KW-0963">Cytoplasm</keyword>
<name>A0A1L9WLV9_ASPA1</name>
<dbReference type="GO" id="GO:0051011">
    <property type="term" value="F:microtubule minus-end binding"/>
    <property type="evidence" value="ECO:0007669"/>
    <property type="project" value="TreeGrafter"/>
</dbReference>
<evidence type="ECO:0000256" key="1">
    <source>
        <dbReference type="ARBA" id="ARBA00004267"/>
    </source>
</evidence>
<dbReference type="GO" id="GO:0005874">
    <property type="term" value="C:microtubule"/>
    <property type="evidence" value="ECO:0007669"/>
    <property type="project" value="UniProtKB-KW"/>
</dbReference>
<dbReference type="AlphaFoldDB" id="A0A1L9WLV9"/>
<evidence type="ECO:0000256" key="6">
    <source>
        <dbReference type="RuleBase" id="RU363050"/>
    </source>
</evidence>
<dbReference type="InterPro" id="IPR042241">
    <property type="entry name" value="GCP_C_sf"/>
</dbReference>
<evidence type="ECO:0000256" key="4">
    <source>
        <dbReference type="ARBA" id="ARBA00022701"/>
    </source>
</evidence>
<evidence type="ECO:0000256" key="2">
    <source>
        <dbReference type="ARBA" id="ARBA00010337"/>
    </source>
</evidence>
<dbReference type="InterPro" id="IPR007259">
    <property type="entry name" value="GCP"/>
</dbReference>
<keyword evidence="5 6" id="KW-0206">Cytoskeleton</keyword>
<sequence length="827" mass="91536">MCRFEILGRSILYWQRQKSKRDRDLALRFACALSGTTTTMLHEILLCLSGQPSPLFNPQSEESLVAEDAFPLVSPPEKALLASLAHLSRLHARLRHSTGLISASHESVICRAVSTAISSQHLGGFQRKILEVEKAILVEDSAYVGGYGIVPLSTIVGEFAPWTRRLEWMWQVVKYIQLANTKGVGPTCSGAALMDHLRAELQTGYADVREIALHLVSTAETAWIRQLSTWLLYGNLPILGKTDFFIQEANATNFELHSKLLPQFVLPQTASSILFIGKTLNLIRAKRGTLNDTGLSTSPVTLREEHIKHLAALKSPMTATMISTVVVSIRLSLSQSTLSALLPTAKILETLSVLHDFLLLGRGEFATALVSHADSRLHEKRQRNANSRSKSKPMAELGGTSIREVDVMTTLAQTLTELYSLQNEEDPADDDLDHAKSLLRLTIDEHRDDGEEALSQVANEVHSGIKLSKINFDDLLFPIATKLSVQVNPPLDLFLSASDTSVYSKIHSFLLGIRRAHIHLGDLWKHTSLRRCYPSPWGPPRSNTPYGQNRLREGRQRDNARLRQMRAVWATCSGSLFVLSEIGSYFQGEVINESWQHFQQWIEGGTSQSTYATSSRPGTASSSRSKQTSAPLTTSQASNSSLNRDSQGLRRHDPETITAAHRRYLFTLAEALFLTDVPFTKVLRFLLAGIEHFIALVVRLEGIQRHMDLETDEGVIDSLVDYAGEEREVWQALEAARLGVEGGIRDVILRLRDIDDNRSGEGRQLFDTVKDKGDDWSYQSLDAEPGFQHYVPRKAAGVDRLLMKLDFGNANGSIGPGAAASGIAGNA</sequence>
<keyword evidence="11" id="KW-1185">Reference proteome</keyword>
<comment type="subcellular location">
    <subcellularLocation>
        <location evidence="1 6">Cytoplasm</location>
        <location evidence="1 6">Cytoskeleton</location>
        <location evidence="1 6">Microtubule organizing center</location>
    </subcellularLocation>
</comment>
<evidence type="ECO:0000313" key="11">
    <source>
        <dbReference type="Proteomes" id="UP000184546"/>
    </source>
</evidence>
<proteinExistence type="inferred from homology"/>
<organism evidence="10 11">
    <name type="scientific">Aspergillus aculeatus (strain ATCC 16872 / CBS 172.66 / WB 5094)</name>
    <dbReference type="NCBI Taxonomy" id="690307"/>
    <lineage>
        <taxon>Eukaryota</taxon>
        <taxon>Fungi</taxon>
        <taxon>Dikarya</taxon>
        <taxon>Ascomycota</taxon>
        <taxon>Pezizomycotina</taxon>
        <taxon>Eurotiomycetes</taxon>
        <taxon>Eurotiomycetidae</taxon>
        <taxon>Eurotiales</taxon>
        <taxon>Aspergillaceae</taxon>
        <taxon>Aspergillus</taxon>
        <taxon>Aspergillus subgen. Circumdati</taxon>
    </lineage>
</organism>
<comment type="similarity">
    <text evidence="2 6">Belongs to the TUBGCP family.</text>
</comment>
<dbReference type="GeneID" id="30973747"/>
<feature type="domain" description="Gamma tubulin complex component protein N-terminal" evidence="9">
    <location>
        <begin position="41"/>
        <end position="289"/>
    </location>
</feature>
<dbReference type="STRING" id="690307.A0A1L9WLV9"/>
<evidence type="ECO:0000259" key="9">
    <source>
        <dbReference type="Pfam" id="PF17681"/>
    </source>
</evidence>
<feature type="compositionally biased region" description="Low complexity" evidence="7">
    <location>
        <begin position="612"/>
        <end position="625"/>
    </location>
</feature>
<dbReference type="GO" id="GO:0000930">
    <property type="term" value="C:gamma-tubulin complex"/>
    <property type="evidence" value="ECO:0007669"/>
    <property type="project" value="TreeGrafter"/>
</dbReference>
<dbReference type="GO" id="GO:0000278">
    <property type="term" value="P:mitotic cell cycle"/>
    <property type="evidence" value="ECO:0007669"/>
    <property type="project" value="TreeGrafter"/>
</dbReference>
<dbReference type="VEuPathDB" id="FungiDB:ASPACDRAFT_33121"/>
<dbReference type="InterPro" id="IPR040457">
    <property type="entry name" value="GCP_C"/>
</dbReference>
<dbReference type="GO" id="GO:0044732">
    <property type="term" value="C:mitotic spindle pole body"/>
    <property type="evidence" value="ECO:0007669"/>
    <property type="project" value="TreeGrafter"/>
</dbReference>
<evidence type="ECO:0000256" key="7">
    <source>
        <dbReference type="SAM" id="MobiDB-lite"/>
    </source>
</evidence>
<dbReference type="Pfam" id="PF17681">
    <property type="entry name" value="GCP_N_terminal"/>
    <property type="match status" value="1"/>
</dbReference>
<dbReference type="RefSeq" id="XP_020053420.1">
    <property type="nucleotide sequence ID" value="XM_020199933.1"/>
</dbReference>
<evidence type="ECO:0000259" key="8">
    <source>
        <dbReference type="Pfam" id="PF04130"/>
    </source>
</evidence>
<dbReference type="GO" id="GO:0031122">
    <property type="term" value="P:cytoplasmic microtubule organization"/>
    <property type="evidence" value="ECO:0007669"/>
    <property type="project" value="TreeGrafter"/>
</dbReference>
<dbReference type="GO" id="GO:0051225">
    <property type="term" value="P:spindle assembly"/>
    <property type="evidence" value="ECO:0007669"/>
    <property type="project" value="TreeGrafter"/>
</dbReference>
<dbReference type="OrthoDB" id="78652at2759"/>
<keyword evidence="4 6" id="KW-0493">Microtubule</keyword>
<dbReference type="PANTHER" id="PTHR19302:SF27">
    <property type="entry name" value="GAMMA-TUBULIN COMPLEX COMPONENT 4"/>
    <property type="match status" value="1"/>
</dbReference>
<dbReference type="Pfam" id="PF04130">
    <property type="entry name" value="GCP_C_terminal"/>
    <property type="match status" value="1"/>
</dbReference>